<name>A0A9P0YTL3_CUSEU</name>
<reference evidence="1" key="1">
    <citation type="submission" date="2022-07" db="EMBL/GenBank/DDBJ databases">
        <authorList>
            <person name="Macas J."/>
            <person name="Novak P."/>
            <person name="Neumann P."/>
        </authorList>
    </citation>
    <scope>NUCLEOTIDE SEQUENCE</scope>
</reference>
<dbReference type="EMBL" id="CAMAPE010000009">
    <property type="protein sequence ID" value="CAH9074642.1"/>
    <property type="molecule type" value="Genomic_DNA"/>
</dbReference>
<dbReference type="OrthoDB" id="1674010at2759"/>
<evidence type="ECO:0000313" key="1">
    <source>
        <dbReference type="EMBL" id="CAH9074642.1"/>
    </source>
</evidence>
<protein>
    <recommendedName>
        <fullName evidence="3">RNase H type-1 domain-containing protein</fullName>
    </recommendedName>
</protein>
<comment type="caution">
    <text evidence="1">The sequence shown here is derived from an EMBL/GenBank/DDBJ whole genome shotgun (WGS) entry which is preliminary data.</text>
</comment>
<accession>A0A9P0YTL3</accession>
<dbReference type="PANTHER" id="PTHR47074:SF11">
    <property type="entry name" value="REVERSE TRANSCRIPTASE-LIKE PROTEIN"/>
    <property type="match status" value="1"/>
</dbReference>
<sequence>MDFQVTQDAETIGFDSLDVEFLRMPIVSAGCTSEWIQGLQWVFTYEGSPPTKTCELPREFLACSVAKEAWAAIFWSWTGNGASNFMKQVRMEFQARRREELEKLIWGCWALWCERNQQLWQKSFSSTGQFMMKAQTFVLGWSQAQLARMYGKRDNHRSDSSWRRPAGGRLKPNVDATVKAEKCGFGWCLRDEDGSFVAGATKPWLGRLSPLDAELIGIREVLSWLQETD</sequence>
<evidence type="ECO:0008006" key="3">
    <source>
        <dbReference type="Google" id="ProtNLM"/>
    </source>
</evidence>
<dbReference type="InterPro" id="IPR052929">
    <property type="entry name" value="RNase_H-like_EbsB-rel"/>
</dbReference>
<dbReference type="Proteomes" id="UP001152484">
    <property type="component" value="Unassembled WGS sequence"/>
</dbReference>
<proteinExistence type="predicted"/>
<dbReference type="PANTHER" id="PTHR47074">
    <property type="entry name" value="BNAC02G40300D PROTEIN"/>
    <property type="match status" value="1"/>
</dbReference>
<organism evidence="1 2">
    <name type="scientific">Cuscuta europaea</name>
    <name type="common">European dodder</name>
    <dbReference type="NCBI Taxonomy" id="41803"/>
    <lineage>
        <taxon>Eukaryota</taxon>
        <taxon>Viridiplantae</taxon>
        <taxon>Streptophyta</taxon>
        <taxon>Embryophyta</taxon>
        <taxon>Tracheophyta</taxon>
        <taxon>Spermatophyta</taxon>
        <taxon>Magnoliopsida</taxon>
        <taxon>eudicotyledons</taxon>
        <taxon>Gunneridae</taxon>
        <taxon>Pentapetalae</taxon>
        <taxon>asterids</taxon>
        <taxon>lamiids</taxon>
        <taxon>Solanales</taxon>
        <taxon>Convolvulaceae</taxon>
        <taxon>Cuscuteae</taxon>
        <taxon>Cuscuta</taxon>
        <taxon>Cuscuta subgen. Cuscuta</taxon>
    </lineage>
</organism>
<keyword evidence="2" id="KW-1185">Reference proteome</keyword>
<dbReference type="AlphaFoldDB" id="A0A9P0YTL3"/>
<gene>
    <name evidence="1" type="ORF">CEURO_LOCUS5252</name>
</gene>
<evidence type="ECO:0000313" key="2">
    <source>
        <dbReference type="Proteomes" id="UP001152484"/>
    </source>
</evidence>